<dbReference type="STRING" id="1298594.GCA_001312465_02080"/>
<dbReference type="Pfam" id="PF04282">
    <property type="entry name" value="DUF438"/>
    <property type="match status" value="1"/>
</dbReference>
<dbReference type="InterPro" id="IPR007380">
    <property type="entry name" value="DUF438"/>
</dbReference>
<dbReference type="Gene3D" id="1.10.3910.10">
    <property type="entry name" value="SP0561-like"/>
    <property type="match status" value="1"/>
</dbReference>
<accession>A0A2S7ZAJ5</accession>
<dbReference type="InterPro" id="IPR015077">
    <property type="entry name" value="DUF1858"/>
</dbReference>
<gene>
    <name evidence="6" type="ORF">VEHSUH05_04245</name>
</gene>
<feature type="domain" description="Hemerythrin-like" evidence="3">
    <location>
        <begin position="247"/>
        <end position="362"/>
    </location>
</feature>
<dbReference type="InterPro" id="IPR035965">
    <property type="entry name" value="PAS-like_dom_sf"/>
</dbReference>
<dbReference type="SUPFAM" id="SSF140683">
    <property type="entry name" value="SP0561-like"/>
    <property type="match status" value="1"/>
</dbReference>
<dbReference type="Pfam" id="PF01814">
    <property type="entry name" value="Hemerythrin"/>
    <property type="match status" value="1"/>
</dbReference>
<protein>
    <submittedName>
        <fullName evidence="6">DUF438 domain-containing protein</fullName>
    </submittedName>
</protein>
<dbReference type="Gene3D" id="1.20.120.520">
    <property type="entry name" value="nmb1532 protein domain like"/>
    <property type="match status" value="1"/>
</dbReference>
<feature type="compositionally biased region" description="Polar residues" evidence="2">
    <location>
        <begin position="86"/>
        <end position="108"/>
    </location>
</feature>
<dbReference type="PANTHER" id="PTHR39966">
    <property type="entry name" value="BLL2471 PROTEIN-RELATED"/>
    <property type="match status" value="1"/>
</dbReference>
<proteinExistence type="predicted"/>
<reference evidence="6 7" key="1">
    <citation type="submission" date="2018-01" db="EMBL/GenBank/DDBJ databases">
        <title>Draft genome sequences of clinical isolates and type strains of oral Veillonella including Veillonella infantum sp., nov.</title>
        <authorList>
            <person name="Mashima I."/>
            <person name="Liao Y.-C."/>
            <person name="Sabharwal A."/>
            <person name="Haase E.M."/>
            <person name="Nakazawa F."/>
            <person name="Scannapieco F.A."/>
        </authorList>
    </citation>
    <scope>NUCLEOTIDE SEQUENCE [LARGE SCALE GENOMIC DNA]</scope>
    <source>
        <strain evidence="6 7">JCM 15641</strain>
    </source>
</reference>
<evidence type="ECO:0000256" key="1">
    <source>
        <dbReference type="SAM" id="Coils"/>
    </source>
</evidence>
<dbReference type="OrthoDB" id="9769774at2"/>
<evidence type="ECO:0000313" key="7">
    <source>
        <dbReference type="Proteomes" id="UP000237916"/>
    </source>
</evidence>
<dbReference type="SUPFAM" id="SSF55785">
    <property type="entry name" value="PYP-like sensor domain (PAS domain)"/>
    <property type="match status" value="1"/>
</dbReference>
<dbReference type="PANTHER" id="PTHR39966:SF3">
    <property type="entry name" value="DUF438 DOMAIN-CONTAINING PROTEIN"/>
    <property type="match status" value="1"/>
</dbReference>
<dbReference type="GO" id="GO:0005886">
    <property type="term" value="C:plasma membrane"/>
    <property type="evidence" value="ECO:0007669"/>
    <property type="project" value="TreeGrafter"/>
</dbReference>
<comment type="caution">
    <text evidence="6">The sequence shown here is derived from an EMBL/GenBank/DDBJ whole genome shotgun (WGS) entry which is preliminary data.</text>
</comment>
<feature type="coiled-coil region" evidence="1">
    <location>
        <begin position="214"/>
        <end position="268"/>
    </location>
</feature>
<feature type="domain" description="DUF438" evidence="4">
    <location>
        <begin position="148"/>
        <end position="211"/>
    </location>
</feature>
<sequence length="549" mass="60981">MEKKLDLSKSVYDLVKAYPEVADIMKELGFSEITNKIMLNSVGKIMTIPKGAKMKGVSMIDIVGAFMKAGFVLEGQMPDLHGDVSAESTAENRSSIDAPQTATETVGTAKSDKTAIHSNNDETHGANDSNAEADTDDTVNDSERVEQLKGYLKRLGTGEDLGSVREDFASQFAHVEASEIMKAEQGLMREGTPLAEVQQLCDLHSALFHGSTIHEQMEAEHAKVEAVLEAQEQSKSVVSLIETVGHPLNQLTEENKALDALIEATKAKIADKTVTVEDVNAVRRVSVHYAKKGDLLYPHLKVAYDISGPSMVMWTVDGDIRDGFGRLAKANIFDRAWYDDFDALLTRAQEMIYKEQNILFPICAENFTAEEWYRIYKDAKDYDVIFGVEPAVWAEAESALAESTTKASAAERDAGTNGDSHTIALIGGSLTFDQLEAMLNTMPMEITFVDHEDINRYFNDGEKVFKRPTTAIGRDVFSCHPPKVEPIVRGIIDSFRKGERDNVAVWLEKQGRPFYVNYMAVRDGHKNYLGTLELVQDMQFAKDHFVRTK</sequence>
<feature type="region of interest" description="Disordered" evidence="2">
    <location>
        <begin position="82"/>
        <end position="142"/>
    </location>
</feature>
<dbReference type="Pfam" id="PF13596">
    <property type="entry name" value="PAS_10"/>
    <property type="match status" value="1"/>
</dbReference>
<name>A0A2S7ZAJ5_9FIRM</name>
<feature type="compositionally biased region" description="Basic and acidic residues" evidence="2">
    <location>
        <begin position="110"/>
        <end position="125"/>
    </location>
</feature>
<dbReference type="AlphaFoldDB" id="A0A2S7ZAJ5"/>
<evidence type="ECO:0000259" key="5">
    <source>
        <dbReference type="Pfam" id="PF08984"/>
    </source>
</evidence>
<dbReference type="Proteomes" id="UP000237916">
    <property type="component" value="Unassembled WGS sequence"/>
</dbReference>
<evidence type="ECO:0000259" key="4">
    <source>
        <dbReference type="Pfam" id="PF04282"/>
    </source>
</evidence>
<keyword evidence="1" id="KW-0175">Coiled coil</keyword>
<keyword evidence="7" id="KW-1185">Reference proteome</keyword>
<dbReference type="RefSeq" id="WP_105090827.1">
    <property type="nucleotide sequence ID" value="NZ_PPDB01000003.1"/>
</dbReference>
<evidence type="ECO:0000259" key="3">
    <source>
        <dbReference type="Pfam" id="PF01814"/>
    </source>
</evidence>
<dbReference type="EMBL" id="PPDB01000003">
    <property type="protein sequence ID" value="PQL20284.1"/>
    <property type="molecule type" value="Genomic_DNA"/>
</dbReference>
<feature type="compositionally biased region" description="Acidic residues" evidence="2">
    <location>
        <begin position="131"/>
        <end position="140"/>
    </location>
</feature>
<dbReference type="Pfam" id="PF08984">
    <property type="entry name" value="DUF1858"/>
    <property type="match status" value="1"/>
</dbReference>
<dbReference type="InterPro" id="IPR038062">
    <property type="entry name" value="ScdA-like_N_sf"/>
</dbReference>
<evidence type="ECO:0000313" key="6">
    <source>
        <dbReference type="EMBL" id="PQL20284.1"/>
    </source>
</evidence>
<evidence type="ECO:0000256" key="2">
    <source>
        <dbReference type="SAM" id="MobiDB-lite"/>
    </source>
</evidence>
<feature type="domain" description="DUF1858" evidence="5">
    <location>
        <begin position="6"/>
        <end position="60"/>
    </location>
</feature>
<dbReference type="InterPro" id="IPR012312">
    <property type="entry name" value="Hemerythrin-like"/>
</dbReference>
<organism evidence="6 7">
    <name type="scientific">Veillonella denticariosi JCM 15641</name>
    <dbReference type="NCBI Taxonomy" id="1298594"/>
    <lineage>
        <taxon>Bacteria</taxon>
        <taxon>Bacillati</taxon>
        <taxon>Bacillota</taxon>
        <taxon>Negativicutes</taxon>
        <taxon>Veillonellales</taxon>
        <taxon>Veillonellaceae</taxon>
        <taxon>Veillonella</taxon>
    </lineage>
</organism>